<keyword evidence="1" id="KW-0328">Glycosyltransferase</keyword>
<dbReference type="InterPro" id="IPR028098">
    <property type="entry name" value="Glyco_trans_4-like_N"/>
</dbReference>
<evidence type="ECO:0000313" key="5">
    <source>
        <dbReference type="Proteomes" id="UP000280444"/>
    </source>
</evidence>
<dbReference type="OrthoDB" id="3657271at2"/>
<accession>A0A3P1SER9</accession>
<protein>
    <submittedName>
        <fullName evidence="4">Glycosyltransferase</fullName>
    </submittedName>
</protein>
<dbReference type="Gene3D" id="3.40.50.2000">
    <property type="entry name" value="Glycogen Phosphorylase B"/>
    <property type="match status" value="2"/>
</dbReference>
<dbReference type="AlphaFoldDB" id="A0A3P1SER9"/>
<dbReference type="Pfam" id="PF13692">
    <property type="entry name" value="Glyco_trans_1_4"/>
    <property type="match status" value="1"/>
</dbReference>
<dbReference type="EMBL" id="RQZF01000003">
    <property type="protein sequence ID" value="RRC95477.1"/>
    <property type="molecule type" value="Genomic_DNA"/>
</dbReference>
<dbReference type="SUPFAM" id="SSF53756">
    <property type="entry name" value="UDP-Glycosyltransferase/glycogen phosphorylase"/>
    <property type="match status" value="1"/>
</dbReference>
<organism evidence="4 5">
    <name type="scientific">Schaalia canis</name>
    <dbReference type="NCBI Taxonomy" id="100469"/>
    <lineage>
        <taxon>Bacteria</taxon>
        <taxon>Bacillati</taxon>
        <taxon>Actinomycetota</taxon>
        <taxon>Actinomycetes</taxon>
        <taxon>Actinomycetales</taxon>
        <taxon>Actinomycetaceae</taxon>
        <taxon>Schaalia</taxon>
    </lineage>
</organism>
<comment type="caution">
    <text evidence="4">The sequence shown here is derived from an EMBL/GenBank/DDBJ whole genome shotgun (WGS) entry which is preliminary data.</text>
</comment>
<dbReference type="Pfam" id="PF13439">
    <property type="entry name" value="Glyco_transf_4"/>
    <property type="match status" value="1"/>
</dbReference>
<dbReference type="PANTHER" id="PTHR12526">
    <property type="entry name" value="GLYCOSYLTRANSFERASE"/>
    <property type="match status" value="1"/>
</dbReference>
<evidence type="ECO:0000256" key="2">
    <source>
        <dbReference type="ARBA" id="ARBA00022679"/>
    </source>
</evidence>
<sequence>MRQDAVDVMIATRIHAPEAAAAAFRLSAVENAAIVAGYRTHVLTTCDAREQTPADDRRSPLLRISRWPVLRDASGYVRGYLPYMSFDLPLFARLLFAPRARVLLVEPPPTTGLIARAATVLRSLGGKRFPYVWYAADIWSDAAAIAGAHPLVTTLVRRMERCTITGAAATIAVSEGVARRVRELAPDARVHVIPNGIDTNIFTPDAPPLTAVEREELGITGPFFLYAGTASEWQGAEIFAHAIARVRERYPHAQLVFLGQGSSWETIAQIKKQIMTFEAQQGRASTNAPVIQLPLVPPERATRFHVSALAALVSIIPGRGYDFAYPTKILSALASGIPALYAGVGPAVEDIRTHRLGWAVDYEVSAIAAAMCEVLEISEDAALADSRRAHLRQWVCAHRSMEATGRQVVDLLDSVMVLPSAS</sequence>
<evidence type="ECO:0000259" key="3">
    <source>
        <dbReference type="Pfam" id="PF13439"/>
    </source>
</evidence>
<keyword evidence="2 4" id="KW-0808">Transferase</keyword>
<reference evidence="4 5" key="1">
    <citation type="submission" date="2018-11" db="EMBL/GenBank/DDBJ databases">
        <title>Genomes From Bacteria Associated with the Canine Oral Cavity: a Test Case for Automated Genome-Based Taxonomic Assignment.</title>
        <authorList>
            <person name="Coil D.A."/>
            <person name="Jospin G."/>
            <person name="Darling A.E."/>
            <person name="Wallis C."/>
            <person name="Davis I.J."/>
            <person name="Harris S."/>
            <person name="Eisen J.A."/>
            <person name="Holcombe L.J."/>
            <person name="O'Flynn C."/>
        </authorList>
    </citation>
    <scope>NUCLEOTIDE SEQUENCE [LARGE SCALE GENOMIC DNA]</scope>
    <source>
        <strain evidence="4 5">OH770</strain>
    </source>
</reference>
<gene>
    <name evidence="4" type="ORF">EII11_04145</name>
</gene>
<name>A0A3P1SER9_9ACTO</name>
<proteinExistence type="predicted"/>
<dbReference type="RefSeq" id="WP_124869038.1">
    <property type="nucleotide sequence ID" value="NZ_RQZF01000003.1"/>
</dbReference>
<evidence type="ECO:0000313" key="4">
    <source>
        <dbReference type="EMBL" id="RRC95477.1"/>
    </source>
</evidence>
<evidence type="ECO:0000256" key="1">
    <source>
        <dbReference type="ARBA" id="ARBA00022676"/>
    </source>
</evidence>
<dbReference type="Proteomes" id="UP000280444">
    <property type="component" value="Unassembled WGS sequence"/>
</dbReference>
<keyword evidence="5" id="KW-1185">Reference proteome</keyword>
<feature type="domain" description="Glycosyltransferase subfamily 4-like N-terminal" evidence="3">
    <location>
        <begin position="36"/>
        <end position="200"/>
    </location>
</feature>
<dbReference type="GO" id="GO:0016757">
    <property type="term" value="F:glycosyltransferase activity"/>
    <property type="evidence" value="ECO:0007669"/>
    <property type="project" value="UniProtKB-KW"/>
</dbReference>